<dbReference type="Pfam" id="PF06243">
    <property type="entry name" value="PaaB"/>
    <property type="match status" value="1"/>
</dbReference>
<dbReference type="RefSeq" id="WP_268042131.1">
    <property type="nucleotide sequence ID" value="NZ_CP104064.1"/>
</dbReference>
<sequence>MSDTNSEEHYPVYEVFVQKSQLDSHVHVGSVLAPNPTLALQVARENFLRRDKAVNIWVVPQTEVHGTSYDEEHFFAREFDRSYREVGGYADNARRWKAFKQKMMTIDELSP</sequence>
<dbReference type="EMBL" id="CP104064">
    <property type="protein sequence ID" value="WAH35172.1"/>
    <property type="molecule type" value="Genomic_DNA"/>
</dbReference>
<accession>A0ABY6YX53</accession>
<gene>
    <name evidence="1" type="ORF">NZD86_12690</name>
</gene>
<protein>
    <submittedName>
        <fullName evidence="1">Phenylacetic acid degradation protein</fullName>
    </submittedName>
</protein>
<reference evidence="1" key="1">
    <citation type="submission" date="2022-08" db="EMBL/GenBank/DDBJ databases">
        <title>Alicyclobacillus dauci DSM2870, complete genome.</title>
        <authorList>
            <person name="Wang Q."/>
            <person name="Cai R."/>
            <person name="Wang Z."/>
        </authorList>
    </citation>
    <scope>NUCLEOTIDE SEQUENCE</scope>
    <source>
        <strain evidence="1">DSM 28700</strain>
    </source>
</reference>
<dbReference type="PIRSF" id="PIRSF030200">
    <property type="entry name" value="PaaB"/>
    <property type="match status" value="1"/>
</dbReference>
<dbReference type="InterPro" id="IPR009359">
    <property type="entry name" value="PaaB"/>
</dbReference>
<dbReference type="Proteomes" id="UP001164803">
    <property type="component" value="Chromosome"/>
</dbReference>
<keyword evidence="2" id="KW-1185">Reference proteome</keyword>
<evidence type="ECO:0000313" key="1">
    <source>
        <dbReference type="EMBL" id="WAH35172.1"/>
    </source>
</evidence>
<proteinExistence type="predicted"/>
<evidence type="ECO:0000313" key="2">
    <source>
        <dbReference type="Proteomes" id="UP001164803"/>
    </source>
</evidence>
<organism evidence="1 2">
    <name type="scientific">Alicyclobacillus dauci</name>
    <dbReference type="NCBI Taxonomy" id="1475485"/>
    <lineage>
        <taxon>Bacteria</taxon>
        <taxon>Bacillati</taxon>
        <taxon>Bacillota</taxon>
        <taxon>Bacilli</taxon>
        <taxon>Bacillales</taxon>
        <taxon>Alicyclobacillaceae</taxon>
        <taxon>Alicyclobacillus</taxon>
    </lineage>
</organism>
<dbReference type="Gene3D" id="3.10.20.520">
    <property type="entry name" value="Phenylacetic acid degradation B"/>
    <property type="match status" value="1"/>
</dbReference>
<name>A0ABY6YX53_9BACL</name>
<dbReference type="InterPro" id="IPR038693">
    <property type="entry name" value="PaaB_sf"/>
</dbReference>